<dbReference type="GO" id="GO:0046872">
    <property type="term" value="F:metal ion binding"/>
    <property type="evidence" value="ECO:0007669"/>
    <property type="project" value="UniProtKB-KW"/>
</dbReference>
<sequence>MYNSTFSYAGKLVEQFHGTTIVSVRRDNKVVIGGDGQVTMGNTVMKGNARKVRRLYHGRVLAGFAGATADAFTLFERFEGQLEKQRGNLTKAAVELVKDWRTDRMLRRLEALLAVADSKASLIISGNGDVIEPENGLIAIGSGGPFAQAAARALLENSELDAVDIVEKSLQIAADICIYTNRNLVIEELDMQRELHEHP</sequence>
<evidence type="ECO:0000313" key="16">
    <source>
        <dbReference type="Proteomes" id="UP000266313"/>
    </source>
</evidence>
<evidence type="ECO:0000256" key="11">
    <source>
        <dbReference type="ARBA" id="ARBA00064434"/>
    </source>
</evidence>
<evidence type="ECO:0000256" key="7">
    <source>
        <dbReference type="ARBA" id="ARBA00022723"/>
    </source>
</evidence>
<evidence type="ECO:0000256" key="3">
    <source>
        <dbReference type="ARBA" id="ARBA00022490"/>
    </source>
</evidence>
<accession>A0A250KYW6</accession>
<evidence type="ECO:0000256" key="10">
    <source>
        <dbReference type="ARBA" id="ARBA00052385"/>
    </source>
</evidence>
<evidence type="ECO:0000256" key="1">
    <source>
        <dbReference type="ARBA" id="ARBA00004496"/>
    </source>
</evidence>
<keyword evidence="16" id="KW-1185">Reference proteome</keyword>
<evidence type="ECO:0000256" key="2">
    <source>
        <dbReference type="ARBA" id="ARBA00006053"/>
    </source>
</evidence>
<feature type="binding site" evidence="14">
    <location>
        <position position="180"/>
    </location>
    <ligand>
        <name>Na(+)</name>
        <dbReference type="ChEBI" id="CHEBI:29101"/>
    </ligand>
</feature>
<comment type="subcellular location">
    <subcellularLocation>
        <location evidence="1 14">Cytoplasm</location>
    </subcellularLocation>
</comment>
<dbReference type="FunFam" id="3.60.20.10:FF:000002">
    <property type="entry name" value="ATP-dependent protease subunit HslV"/>
    <property type="match status" value="1"/>
</dbReference>
<dbReference type="NCBIfam" id="TIGR03692">
    <property type="entry name" value="ATP_dep_HslV"/>
    <property type="match status" value="1"/>
</dbReference>
<dbReference type="Pfam" id="PF00227">
    <property type="entry name" value="Proteasome"/>
    <property type="match status" value="1"/>
</dbReference>
<dbReference type="NCBIfam" id="NF003964">
    <property type="entry name" value="PRK05456.1"/>
    <property type="match status" value="1"/>
</dbReference>
<dbReference type="EC" id="3.4.25.2" evidence="12 14"/>
<evidence type="ECO:0000256" key="8">
    <source>
        <dbReference type="ARBA" id="ARBA00022801"/>
    </source>
</evidence>
<comment type="similarity">
    <text evidence="2 14">Belongs to the peptidase T1B family. HslV subfamily.</text>
</comment>
<evidence type="ECO:0000256" key="6">
    <source>
        <dbReference type="ARBA" id="ARBA00022698"/>
    </source>
</evidence>
<dbReference type="InterPro" id="IPR029055">
    <property type="entry name" value="Ntn_hydrolases_N"/>
</dbReference>
<keyword evidence="4 14" id="KW-0021">Allosteric enzyme</keyword>
<comment type="activity regulation">
    <text evidence="14">Allosterically activated by HslU binding.</text>
</comment>
<reference evidence="15 16" key="1">
    <citation type="submission" date="2016-12" db="EMBL/GenBank/DDBJ databases">
        <title>Genome sequencing of Methylocaldum marinum.</title>
        <authorList>
            <person name="Takeuchi M."/>
            <person name="Kamagata Y."/>
            <person name="Hiraoka S."/>
            <person name="Oshima K."/>
            <person name="Hattori M."/>
            <person name="Iwasaki W."/>
        </authorList>
    </citation>
    <scope>NUCLEOTIDE SEQUENCE [LARGE SCALE GENOMIC DNA]</scope>
    <source>
        <strain evidence="15 16">S8</strain>
    </source>
</reference>
<feature type="binding site" evidence="14">
    <location>
        <position position="177"/>
    </location>
    <ligand>
        <name>Na(+)</name>
        <dbReference type="ChEBI" id="CHEBI:29101"/>
    </ligand>
</feature>
<proteinExistence type="inferred from homology"/>
<dbReference type="InterPro" id="IPR023333">
    <property type="entry name" value="Proteasome_suB-type"/>
</dbReference>
<dbReference type="GO" id="GO:0005839">
    <property type="term" value="C:proteasome core complex"/>
    <property type="evidence" value="ECO:0007669"/>
    <property type="project" value="InterPro"/>
</dbReference>
<dbReference type="EMBL" id="AP017928">
    <property type="protein sequence ID" value="BBA36873.1"/>
    <property type="molecule type" value="Genomic_DNA"/>
</dbReference>
<comment type="function">
    <text evidence="14">Protease subunit of a proteasome-like degradation complex believed to be a general protein degrading machinery.</text>
</comment>
<keyword evidence="7 14" id="KW-0479">Metal-binding</keyword>
<dbReference type="InterPro" id="IPR001353">
    <property type="entry name" value="Proteasome_sua/b"/>
</dbReference>
<dbReference type="PIRSF" id="PIRSF039093">
    <property type="entry name" value="HslV"/>
    <property type="match status" value="1"/>
</dbReference>
<keyword evidence="5 14" id="KW-0645">Protease</keyword>
<feature type="active site" evidence="14">
    <location>
        <position position="19"/>
    </location>
</feature>
<evidence type="ECO:0000256" key="9">
    <source>
        <dbReference type="ARBA" id="ARBA00023053"/>
    </source>
</evidence>
<dbReference type="Gene3D" id="3.60.20.10">
    <property type="entry name" value="Glutamine Phosphoribosylpyrophosphate, subunit 1, domain 1"/>
    <property type="match status" value="1"/>
</dbReference>
<evidence type="ECO:0000256" key="14">
    <source>
        <dbReference type="HAMAP-Rule" id="MF_00248"/>
    </source>
</evidence>
<dbReference type="PROSITE" id="PS51476">
    <property type="entry name" value="PROTEASOME_BETA_2"/>
    <property type="match status" value="1"/>
</dbReference>
<evidence type="ECO:0000256" key="12">
    <source>
        <dbReference type="ARBA" id="ARBA00066335"/>
    </source>
</evidence>
<dbReference type="PANTHER" id="PTHR32194">
    <property type="entry name" value="METALLOPROTEASE TLDD"/>
    <property type="match status" value="1"/>
</dbReference>
<dbReference type="Proteomes" id="UP000266313">
    <property type="component" value="Chromosome"/>
</dbReference>
<gene>
    <name evidence="14" type="primary">hslV</name>
    <name evidence="15" type="ORF">sS8_4950</name>
</gene>
<evidence type="ECO:0000256" key="13">
    <source>
        <dbReference type="ARBA" id="ARBA00074399"/>
    </source>
</evidence>
<evidence type="ECO:0000256" key="4">
    <source>
        <dbReference type="ARBA" id="ARBA00022533"/>
    </source>
</evidence>
<dbReference type="GO" id="GO:0004298">
    <property type="term" value="F:threonine-type endopeptidase activity"/>
    <property type="evidence" value="ECO:0007669"/>
    <property type="project" value="UniProtKB-KW"/>
</dbReference>
<evidence type="ECO:0000256" key="5">
    <source>
        <dbReference type="ARBA" id="ARBA00022670"/>
    </source>
</evidence>
<keyword evidence="6 14" id="KW-0888">Threonine protease</keyword>
<dbReference type="AlphaFoldDB" id="A0A250KYW6"/>
<dbReference type="KEGG" id="mmai:sS8_4950"/>
<dbReference type="SUPFAM" id="SSF56235">
    <property type="entry name" value="N-terminal nucleophile aminohydrolases (Ntn hydrolases)"/>
    <property type="match status" value="1"/>
</dbReference>
<dbReference type="CDD" id="cd01913">
    <property type="entry name" value="protease_HslV"/>
    <property type="match status" value="1"/>
</dbReference>
<dbReference type="GO" id="GO:0051603">
    <property type="term" value="P:proteolysis involved in protein catabolic process"/>
    <property type="evidence" value="ECO:0007669"/>
    <property type="project" value="InterPro"/>
</dbReference>
<dbReference type="PANTHER" id="PTHR32194:SF0">
    <property type="entry name" value="ATP-DEPENDENT PROTEASE SUBUNIT HSLV"/>
    <property type="match status" value="1"/>
</dbReference>
<comment type="subunit">
    <text evidence="11 14">A double ring-shaped homohexamer of HslV is capped on each side by a ring-shaped HslU homohexamer. The assembly of the HslU/HslV complex is dependent on binding of ATP.</text>
</comment>
<evidence type="ECO:0000313" key="15">
    <source>
        <dbReference type="EMBL" id="BBA36873.1"/>
    </source>
</evidence>
<dbReference type="HAMAP" id="MF_00248">
    <property type="entry name" value="HslV"/>
    <property type="match status" value="1"/>
</dbReference>
<keyword evidence="8 14" id="KW-0378">Hydrolase</keyword>
<protein>
    <recommendedName>
        <fullName evidence="13 14">ATP-dependent protease subunit HslV</fullName>
        <ecNumber evidence="12 14">3.4.25.2</ecNumber>
    </recommendedName>
</protein>
<feature type="binding site" evidence="14">
    <location>
        <position position="174"/>
    </location>
    <ligand>
        <name>Na(+)</name>
        <dbReference type="ChEBI" id="CHEBI:29101"/>
    </ligand>
</feature>
<comment type="catalytic activity">
    <reaction evidence="10 14">
        <text>ATP-dependent cleavage of peptide bonds with broad specificity.</text>
        <dbReference type="EC" id="3.4.25.2"/>
    </reaction>
</comment>
<dbReference type="GO" id="GO:0009376">
    <property type="term" value="C:HslUV protease complex"/>
    <property type="evidence" value="ECO:0007669"/>
    <property type="project" value="UniProtKB-UniRule"/>
</dbReference>
<dbReference type="InterPro" id="IPR022281">
    <property type="entry name" value="ATP-dep_Prtase_HsIV_su"/>
</dbReference>
<name>A0A250KYW6_9GAMM</name>
<keyword evidence="9 14" id="KW-0915">Sodium</keyword>
<organism evidence="15 16">
    <name type="scientific">Methylocaldum marinum</name>
    <dbReference type="NCBI Taxonomy" id="1432792"/>
    <lineage>
        <taxon>Bacteria</taxon>
        <taxon>Pseudomonadati</taxon>
        <taxon>Pseudomonadota</taxon>
        <taxon>Gammaproteobacteria</taxon>
        <taxon>Methylococcales</taxon>
        <taxon>Methylococcaceae</taxon>
        <taxon>Methylocaldum</taxon>
    </lineage>
</organism>
<keyword evidence="3 14" id="KW-0963">Cytoplasm</keyword>